<protein>
    <recommendedName>
        <fullName evidence="9">Hydroxymethylbilane synthase</fullName>
        <ecNumber evidence="9">2.5.1.61</ecNumber>
    </recommendedName>
</protein>
<comment type="cofactor">
    <cofactor evidence="1">
        <name>dipyrromethane</name>
        <dbReference type="ChEBI" id="CHEBI:60342"/>
    </cofactor>
</comment>
<proteinExistence type="inferred from homology"/>
<evidence type="ECO:0000256" key="6">
    <source>
        <dbReference type="ARBA" id="ARBA00022679"/>
    </source>
</evidence>
<dbReference type="EMBL" id="CP007481">
    <property type="protein sequence ID" value="AHX11318.1"/>
    <property type="molecule type" value="Genomic_DNA"/>
</dbReference>
<dbReference type="SUPFAM" id="SSF53850">
    <property type="entry name" value="Periplasmic binding protein-like II"/>
    <property type="match status" value="1"/>
</dbReference>
<comment type="similarity">
    <text evidence="4">Belongs to the HMBS family.</text>
</comment>
<evidence type="ECO:0000256" key="2">
    <source>
        <dbReference type="ARBA" id="ARBA00002869"/>
    </source>
</evidence>
<gene>
    <name evidence="12" type="primary">hemC</name>
    <name evidence="12" type="ORF">NHE_0366</name>
</gene>
<dbReference type="HOGENOM" id="CLU_019704_1_0_5"/>
<evidence type="ECO:0000259" key="10">
    <source>
        <dbReference type="Pfam" id="PF01379"/>
    </source>
</evidence>
<evidence type="ECO:0000313" key="12">
    <source>
        <dbReference type="EMBL" id="AHX11318.1"/>
    </source>
</evidence>
<dbReference type="GO" id="GO:0004418">
    <property type="term" value="F:hydroxymethylbilane synthase activity"/>
    <property type="evidence" value="ECO:0007669"/>
    <property type="project" value="UniProtKB-UniRule"/>
</dbReference>
<dbReference type="InterPro" id="IPR000860">
    <property type="entry name" value="HemC"/>
</dbReference>
<dbReference type="RefSeq" id="WP_038559284.1">
    <property type="nucleotide sequence ID" value="NZ_CP007481.1"/>
</dbReference>
<dbReference type="PIRSF" id="PIRSF001438">
    <property type="entry name" value="4pyrrol_synth_OHMeBilane_synth"/>
    <property type="match status" value="1"/>
</dbReference>
<organism evidence="12 13">
    <name type="scientific">Neorickettsia helminthoeca str. Oregon</name>
    <dbReference type="NCBI Taxonomy" id="1286528"/>
    <lineage>
        <taxon>Bacteria</taxon>
        <taxon>Pseudomonadati</taxon>
        <taxon>Pseudomonadota</taxon>
        <taxon>Alphaproteobacteria</taxon>
        <taxon>Rickettsiales</taxon>
        <taxon>Anaplasmataceae</taxon>
        <taxon>Neorickettsia</taxon>
    </lineage>
</organism>
<feature type="domain" description="Porphobilinogen deaminase C-terminal" evidence="11">
    <location>
        <begin position="216"/>
        <end position="283"/>
    </location>
</feature>
<dbReference type="Gene3D" id="3.30.160.40">
    <property type="entry name" value="Porphobilinogen deaminase, C-terminal domain"/>
    <property type="match status" value="1"/>
</dbReference>
<accession>X5H3P5</accession>
<dbReference type="Pfam" id="PF03900">
    <property type="entry name" value="Porphobil_deamC"/>
    <property type="match status" value="1"/>
</dbReference>
<dbReference type="PANTHER" id="PTHR11557:SF0">
    <property type="entry name" value="PORPHOBILINOGEN DEAMINASE"/>
    <property type="match status" value="1"/>
</dbReference>
<comment type="catalytic activity">
    <reaction evidence="8">
        <text>4 porphobilinogen + H2O = hydroxymethylbilane + 4 NH4(+)</text>
        <dbReference type="Rhea" id="RHEA:13185"/>
        <dbReference type="ChEBI" id="CHEBI:15377"/>
        <dbReference type="ChEBI" id="CHEBI:28938"/>
        <dbReference type="ChEBI" id="CHEBI:57845"/>
        <dbReference type="ChEBI" id="CHEBI:58126"/>
        <dbReference type="EC" id="2.5.1.61"/>
    </reaction>
</comment>
<evidence type="ECO:0000256" key="9">
    <source>
        <dbReference type="NCBIfam" id="TIGR00212"/>
    </source>
</evidence>
<evidence type="ECO:0000256" key="4">
    <source>
        <dbReference type="ARBA" id="ARBA00005638"/>
    </source>
</evidence>
<name>X5H3P5_9RICK</name>
<dbReference type="EC" id="2.5.1.61" evidence="9"/>
<dbReference type="GO" id="GO:0006782">
    <property type="term" value="P:protoporphyrinogen IX biosynthetic process"/>
    <property type="evidence" value="ECO:0007669"/>
    <property type="project" value="UniProtKB-UniPathway"/>
</dbReference>
<evidence type="ECO:0000256" key="8">
    <source>
        <dbReference type="ARBA" id="ARBA00048169"/>
    </source>
</evidence>
<dbReference type="InterPro" id="IPR022418">
    <property type="entry name" value="Porphobilinogen_deaminase_C"/>
</dbReference>
<dbReference type="InterPro" id="IPR022419">
    <property type="entry name" value="Porphobilin_deaminase_cofac_BS"/>
</dbReference>
<evidence type="ECO:0000313" key="13">
    <source>
        <dbReference type="Proteomes" id="UP000023755"/>
    </source>
</evidence>
<dbReference type="STRING" id="1286528.NHE_0366"/>
<evidence type="ECO:0000256" key="5">
    <source>
        <dbReference type="ARBA" id="ARBA00011245"/>
    </source>
</evidence>
<dbReference type="InterPro" id="IPR036803">
    <property type="entry name" value="Porphobilinogen_deaminase_C_sf"/>
</dbReference>
<evidence type="ECO:0000256" key="7">
    <source>
        <dbReference type="ARBA" id="ARBA00023244"/>
    </source>
</evidence>
<dbReference type="CDD" id="cd13647">
    <property type="entry name" value="PBP2_PBGD_2"/>
    <property type="match status" value="1"/>
</dbReference>
<feature type="domain" description="Porphobilinogen deaminase N-terminal" evidence="10">
    <location>
        <begin position="4"/>
        <end position="202"/>
    </location>
</feature>
<comment type="subunit">
    <text evidence="5">Monomer.</text>
</comment>
<comment type="pathway">
    <text evidence="3">Porphyrin-containing compound metabolism; protoporphyrin-IX biosynthesis; coproporphyrinogen-III from 5-aminolevulinate: step 2/4.</text>
</comment>
<reference evidence="12 13" key="1">
    <citation type="submission" date="2014-03" db="EMBL/GenBank/DDBJ databases">
        <title>Sequencing and Comparison of Genomes and Transcriptome Profiles of Human Ehrlichiosis Agents.</title>
        <authorList>
            <person name="Lin M."/>
            <person name="Daugherty S.C."/>
            <person name="Nagaraj S."/>
            <person name="Cheng Z."/>
            <person name="Xiong Q."/>
            <person name="Lin F.-Y."/>
            <person name="Sengamalay N."/>
            <person name="Ott S."/>
            <person name="Godinez A."/>
            <person name="Tallon L.J."/>
            <person name="Sadzewicz L."/>
            <person name="Fraser C.M."/>
            <person name="Dunning Hotopp J.C."/>
            <person name="Rikihisa Y."/>
        </authorList>
    </citation>
    <scope>NUCLEOTIDE SEQUENCE [LARGE SCALE GENOMIC DNA]</scope>
    <source>
        <strain evidence="12 13">Oregon</strain>
    </source>
</reference>
<dbReference type="NCBIfam" id="TIGR00212">
    <property type="entry name" value="hemC"/>
    <property type="match status" value="1"/>
</dbReference>
<comment type="function">
    <text evidence="2">Tetrapolymerization of the monopyrrole PBG into the hydroxymethylbilane pre-uroporphyrinogen in several discrete steps.</text>
</comment>
<dbReference type="UniPathway" id="UPA00251">
    <property type="reaction ID" value="UER00319"/>
</dbReference>
<keyword evidence="13" id="KW-1185">Reference proteome</keyword>
<keyword evidence="6 12" id="KW-0808">Transferase</keyword>
<dbReference type="AlphaFoldDB" id="X5H3P5"/>
<evidence type="ECO:0000256" key="3">
    <source>
        <dbReference type="ARBA" id="ARBA00004735"/>
    </source>
</evidence>
<dbReference type="Pfam" id="PF01379">
    <property type="entry name" value="Porphobil_deam"/>
    <property type="match status" value="1"/>
</dbReference>
<dbReference type="OrthoDB" id="9810298at2"/>
<sequence>MTSLRIGTRSSPLALAQTEIVRKALSPYCKKIEVIQVKTSGDATDIPLTEIGGKALFLKELEGSLLKDEIDIAVHSMKDVPAFYHPDLQVVPVLKRASHNDVFISFYYSNMASMPDGARIGSCSPRRVIQLDRRFQSTPLRGSIGTRIEKAKNLDGIILALCGIERLGITDFVSEVLHEDLMIPAVGQGTLAVELKRNNHWVAELISKIFDEETTTCAIAERAFLEEINGDCKTALGGLATMRGDILHFKGMLGKGNQPFFVEKSGPARDAARIGRCAASELLTKRARES</sequence>
<evidence type="ECO:0000256" key="1">
    <source>
        <dbReference type="ARBA" id="ARBA00001916"/>
    </source>
</evidence>
<dbReference type="KEGG" id="nhm:NHE_0366"/>
<keyword evidence="7" id="KW-0627">Porphyrin biosynthesis</keyword>
<dbReference type="SUPFAM" id="SSF54782">
    <property type="entry name" value="Porphobilinogen deaminase (hydroxymethylbilane synthase), C-terminal domain"/>
    <property type="match status" value="1"/>
</dbReference>
<evidence type="ECO:0000259" key="11">
    <source>
        <dbReference type="Pfam" id="PF03900"/>
    </source>
</evidence>
<dbReference type="PANTHER" id="PTHR11557">
    <property type="entry name" value="PORPHOBILINOGEN DEAMINASE"/>
    <property type="match status" value="1"/>
</dbReference>
<dbReference type="Proteomes" id="UP000023755">
    <property type="component" value="Chromosome"/>
</dbReference>
<dbReference type="PROSITE" id="PS00533">
    <property type="entry name" value="PORPHOBILINOGEN_DEAM"/>
    <property type="match status" value="1"/>
</dbReference>
<dbReference type="InterPro" id="IPR022417">
    <property type="entry name" value="Porphobilin_deaminase_N"/>
</dbReference>
<dbReference type="GO" id="GO:0005737">
    <property type="term" value="C:cytoplasm"/>
    <property type="evidence" value="ECO:0007669"/>
    <property type="project" value="UniProtKB-UniRule"/>
</dbReference>
<dbReference type="PRINTS" id="PR00151">
    <property type="entry name" value="PORPHBDMNASE"/>
</dbReference>
<dbReference type="Gene3D" id="3.40.190.10">
    <property type="entry name" value="Periplasmic binding protein-like II"/>
    <property type="match status" value="2"/>
</dbReference>